<keyword evidence="8" id="KW-1185">Reference proteome</keyword>
<dbReference type="PANTHER" id="PTHR11042:SF91">
    <property type="entry name" value="EUKARYOTIC TRANSLATION INITIATION FACTOR 2-ALPHA KINASE"/>
    <property type="match status" value="1"/>
</dbReference>
<dbReference type="GO" id="GO:0005737">
    <property type="term" value="C:cytoplasm"/>
    <property type="evidence" value="ECO:0007669"/>
    <property type="project" value="TreeGrafter"/>
</dbReference>
<evidence type="ECO:0000256" key="2">
    <source>
        <dbReference type="ARBA" id="ARBA00022741"/>
    </source>
</evidence>
<dbReference type="GO" id="GO:0004672">
    <property type="term" value="F:protein kinase activity"/>
    <property type="evidence" value="ECO:0007669"/>
    <property type="project" value="InterPro"/>
</dbReference>
<dbReference type="InterPro" id="IPR050339">
    <property type="entry name" value="CC_SR_Kinase"/>
</dbReference>
<evidence type="ECO:0000256" key="5">
    <source>
        <dbReference type="ARBA" id="ARBA00037982"/>
    </source>
</evidence>
<proteinExistence type="inferred from homology"/>
<dbReference type="InParanoid" id="G9EJJ3"/>
<name>G9EJJ3_9GAMM</name>
<dbReference type="GO" id="GO:0005524">
    <property type="term" value="F:ATP binding"/>
    <property type="evidence" value="ECO:0007669"/>
    <property type="project" value="UniProtKB-KW"/>
</dbReference>
<dbReference type="HOGENOM" id="CLU_360865_0_0_6"/>
<dbReference type="AlphaFoldDB" id="G9EJJ3"/>
<dbReference type="Pfam" id="PF00069">
    <property type="entry name" value="Pkinase"/>
    <property type="match status" value="1"/>
</dbReference>
<evidence type="ECO:0000259" key="6">
    <source>
        <dbReference type="PROSITE" id="PS50011"/>
    </source>
</evidence>
<keyword evidence="2" id="KW-0547">Nucleotide-binding</keyword>
<evidence type="ECO:0000256" key="3">
    <source>
        <dbReference type="ARBA" id="ARBA00022777"/>
    </source>
</evidence>
<accession>G9EJJ3</accession>
<dbReference type="InterPro" id="IPR011009">
    <property type="entry name" value="Kinase-like_dom_sf"/>
</dbReference>
<keyword evidence="1" id="KW-0808">Transferase</keyword>
<dbReference type="Proteomes" id="UP000002770">
    <property type="component" value="Unassembled WGS sequence"/>
</dbReference>
<keyword evidence="3" id="KW-0418">Kinase</keyword>
<dbReference type="OrthoDB" id="4103069at2"/>
<dbReference type="PROSITE" id="PS00108">
    <property type="entry name" value="PROTEIN_KINASE_ST"/>
    <property type="match status" value="1"/>
</dbReference>
<dbReference type="SUPFAM" id="SSF56112">
    <property type="entry name" value="Protein kinase-like (PK-like)"/>
    <property type="match status" value="1"/>
</dbReference>
<keyword evidence="4" id="KW-0067">ATP-binding</keyword>
<evidence type="ECO:0000313" key="8">
    <source>
        <dbReference type="Proteomes" id="UP000002770"/>
    </source>
</evidence>
<dbReference type="SMART" id="SM00220">
    <property type="entry name" value="S_TKc"/>
    <property type="match status" value="1"/>
</dbReference>
<feature type="domain" description="Protein kinase" evidence="6">
    <location>
        <begin position="75"/>
        <end position="404"/>
    </location>
</feature>
<dbReference type="RefSeq" id="WP_006869340.1">
    <property type="nucleotide sequence ID" value="NZ_JH413798.1"/>
</dbReference>
<sequence length="775" mass="89700">MPEVIYLDLTQQENAEHIQNLINQTPKIKEFLLTEHYAINHDLSARLKQTLIPFQKPPETMKPEKRDGNYRYFAVVATADFGEGSSGLIHQVLGVWKIGHGQAIYKIKAEEKKQRLLKSIFFKKPLEKAVENARQHYAMTPLMVQLVKEEEKRKIIMNLKREQKITGMAPHMSAKYPIIETDDGVHLLIRKQPGLTLETWISWLQQYPQGLTLIQRLLLCINLYETLETQVHRLKIELNTGQQAQLIHRDIKPANIIVNHERLSLTCNIIDYGLSTYKGDMLSNGAGTPLYMEPHQLIHPSKVQETDDLFSLAIICAEIWGDRQRAQIQTMSELENKNKNIQFTGLFLGMNHCSLEQQIAISNILQQCTRFSREKRYSKQEVINAYKSQLLTAYNRLHTIHPYLQARIFALQTQLRTYADLDETARSWLDQEFIAADFLINQTQKLNNQELNAGRSLAAIWIEYRATQLSAITTTTLPADTPRGLQEQWSCLCRACVAPVLPNSRMLLAMVADWQVINRLSALFQDLKFIDIKSFDLLYNSYLDPKNNEPLLEREPLLKRRIHQHLEKVLFFAHLPHQVKNRFEDLCQRALDTQITKTIQFECEFNDARNLAALHVFYAQICPKANKQLNVLLTPEQSFQAVFNEMYHHYQEQIMQKWRADLQPYIKNKHTPGLLTSIFPPSPQRQVTIDNLFKNLKQLFQESKAIHLLPQQIMTLLTKTISQVEQDHQQGYLGYVGITTSTLADALKELKKDIRPKHTLTEAASSTMKFNSISF</sequence>
<dbReference type="PROSITE" id="PS50011">
    <property type="entry name" value="PROTEIN_KINASE_DOM"/>
    <property type="match status" value="1"/>
</dbReference>
<protein>
    <recommendedName>
        <fullName evidence="6">Protein kinase domain-containing protein</fullName>
    </recommendedName>
</protein>
<dbReference type="Gene3D" id="1.10.510.10">
    <property type="entry name" value="Transferase(Phosphotransferase) domain 1"/>
    <property type="match status" value="1"/>
</dbReference>
<evidence type="ECO:0000313" key="7">
    <source>
        <dbReference type="EMBL" id="EHL32403.1"/>
    </source>
</evidence>
<reference evidence="7 8" key="1">
    <citation type="journal article" date="2011" name="BMC Genomics">
        <title>Insight into cross-talk between intra-amoebal pathogens.</title>
        <authorList>
            <person name="Gimenez G."/>
            <person name="Bertelli C."/>
            <person name="Moliner C."/>
            <person name="Robert C."/>
            <person name="Raoult D."/>
            <person name="Fournier P.E."/>
            <person name="Greub G."/>
        </authorList>
    </citation>
    <scope>NUCLEOTIDE SEQUENCE [LARGE SCALE GENOMIC DNA]</scope>
    <source>
        <strain evidence="7 8">LLAP12</strain>
    </source>
</reference>
<dbReference type="EMBL" id="JH413798">
    <property type="protein sequence ID" value="EHL32403.1"/>
    <property type="molecule type" value="Genomic_DNA"/>
</dbReference>
<dbReference type="PANTHER" id="PTHR11042">
    <property type="entry name" value="EUKARYOTIC TRANSLATION INITIATION FACTOR 2-ALPHA KINASE EIF2-ALPHA KINASE -RELATED"/>
    <property type="match status" value="1"/>
</dbReference>
<evidence type="ECO:0000256" key="1">
    <source>
        <dbReference type="ARBA" id="ARBA00022679"/>
    </source>
</evidence>
<dbReference type="InterPro" id="IPR008271">
    <property type="entry name" value="Ser/Thr_kinase_AS"/>
</dbReference>
<dbReference type="STRING" id="658187.LDG_5359"/>
<dbReference type="InterPro" id="IPR000719">
    <property type="entry name" value="Prot_kinase_dom"/>
</dbReference>
<gene>
    <name evidence="7" type="ORF">LDG_5359</name>
</gene>
<comment type="similarity">
    <text evidence="5">Belongs to the protein kinase superfamily. Ser/Thr protein kinase family. GCN2 subfamily.</text>
</comment>
<organism evidence="7 8">
    <name type="scientific">Legionella drancourtii LLAP12</name>
    <dbReference type="NCBI Taxonomy" id="658187"/>
    <lineage>
        <taxon>Bacteria</taxon>
        <taxon>Pseudomonadati</taxon>
        <taxon>Pseudomonadota</taxon>
        <taxon>Gammaproteobacteria</taxon>
        <taxon>Legionellales</taxon>
        <taxon>Legionellaceae</taxon>
        <taxon>Legionella</taxon>
    </lineage>
</organism>
<evidence type="ECO:0000256" key="4">
    <source>
        <dbReference type="ARBA" id="ARBA00022840"/>
    </source>
</evidence>
<dbReference type="eggNOG" id="COG0515">
    <property type="taxonomic scope" value="Bacteria"/>
</dbReference>